<gene>
    <name evidence="2" type="ORF">MAM1_0302c09436</name>
</gene>
<feature type="transmembrane region" description="Helical" evidence="1">
    <location>
        <begin position="33"/>
        <end position="60"/>
    </location>
</feature>
<dbReference type="OrthoDB" id="2275136at2759"/>
<evidence type="ECO:0000256" key="1">
    <source>
        <dbReference type="SAM" id="Phobius"/>
    </source>
</evidence>
<dbReference type="Proteomes" id="UP000053815">
    <property type="component" value="Unassembled WGS sequence"/>
</dbReference>
<sequence length="147" mass="17249">MSTEEAYSSSSITYPIKSWIQNTAPQRSSLVHLASYMTIGTFTLISISSLFCFFFVITLVDDCIKLVSPRRMITMTKNQIDWTGLIDVLSNQLTNFAEWEKRKRASWCSEDHPIYHEDRFHDLISAVTTYMNEYVHHRKQQEQRQQS</sequence>
<keyword evidence="1" id="KW-0472">Membrane</keyword>
<dbReference type="AlphaFoldDB" id="A0A0C9N5P5"/>
<proteinExistence type="predicted"/>
<evidence type="ECO:0000313" key="2">
    <source>
        <dbReference type="EMBL" id="GAN09903.1"/>
    </source>
</evidence>
<accession>A0A0C9N5P5</accession>
<evidence type="ECO:0000313" key="3">
    <source>
        <dbReference type="Proteomes" id="UP000053815"/>
    </source>
</evidence>
<organism evidence="2">
    <name type="scientific">Mucor ambiguus</name>
    <dbReference type="NCBI Taxonomy" id="91626"/>
    <lineage>
        <taxon>Eukaryota</taxon>
        <taxon>Fungi</taxon>
        <taxon>Fungi incertae sedis</taxon>
        <taxon>Mucoromycota</taxon>
        <taxon>Mucoromycotina</taxon>
        <taxon>Mucoromycetes</taxon>
        <taxon>Mucorales</taxon>
        <taxon>Mucorineae</taxon>
        <taxon>Mucoraceae</taxon>
        <taxon>Mucor</taxon>
    </lineage>
</organism>
<protein>
    <submittedName>
        <fullName evidence="2">Uncharacterized protein</fullName>
    </submittedName>
</protein>
<dbReference type="EMBL" id="DF836591">
    <property type="protein sequence ID" value="GAN09903.1"/>
    <property type="molecule type" value="Genomic_DNA"/>
</dbReference>
<keyword evidence="3" id="KW-1185">Reference proteome</keyword>
<name>A0A0C9N5P5_9FUNG</name>
<keyword evidence="1" id="KW-1133">Transmembrane helix</keyword>
<keyword evidence="1" id="KW-0812">Transmembrane</keyword>
<reference evidence="2" key="1">
    <citation type="submission" date="2014-09" db="EMBL/GenBank/DDBJ databases">
        <title>Draft genome sequence of an oleaginous Mucoromycotina fungus Mucor ambiguus NBRC6742.</title>
        <authorList>
            <person name="Takeda I."/>
            <person name="Yamane N."/>
            <person name="Morita T."/>
            <person name="Tamano K."/>
            <person name="Machida M."/>
            <person name="Baker S."/>
            <person name="Koike H."/>
        </authorList>
    </citation>
    <scope>NUCLEOTIDE SEQUENCE</scope>
    <source>
        <strain evidence="2">NBRC 6742</strain>
    </source>
</reference>